<proteinExistence type="predicted"/>
<evidence type="ECO:0000313" key="1">
    <source>
        <dbReference type="EMBL" id="DAE27987.1"/>
    </source>
</evidence>
<reference evidence="1" key="1">
    <citation type="journal article" date="2021" name="Proc. Natl. Acad. Sci. U.S.A.">
        <title>A Catalog of Tens of Thousands of Viruses from Human Metagenomes Reveals Hidden Associations with Chronic Diseases.</title>
        <authorList>
            <person name="Tisza M.J."/>
            <person name="Buck C.B."/>
        </authorList>
    </citation>
    <scope>NUCLEOTIDE SEQUENCE</scope>
    <source>
        <strain evidence="1">Ctvxh7</strain>
    </source>
</reference>
<organism evidence="1">
    <name type="scientific">Siphoviridae sp. ctvxh7</name>
    <dbReference type="NCBI Taxonomy" id="2827283"/>
    <lineage>
        <taxon>Viruses</taxon>
        <taxon>Duplodnaviria</taxon>
        <taxon>Heunggongvirae</taxon>
        <taxon>Uroviricota</taxon>
        <taxon>Caudoviricetes</taxon>
    </lineage>
</organism>
<name>A0A8S5R9Z9_9CAUD</name>
<protein>
    <submittedName>
        <fullName evidence="1">Uncharacterized protein</fullName>
    </submittedName>
</protein>
<accession>A0A8S5R9Z9</accession>
<sequence>MGDISTTARVGLAEKYPQKIKRSISRKRLTIKHLICIIKPR</sequence>
<dbReference type="EMBL" id="BK015847">
    <property type="protein sequence ID" value="DAE27987.1"/>
    <property type="molecule type" value="Genomic_DNA"/>
</dbReference>